<accession>A0A975G788</accession>
<dbReference type="RefSeq" id="WP_211629674.1">
    <property type="nucleotide sequence ID" value="NZ_CP073100.1"/>
</dbReference>
<feature type="region of interest" description="Disordered" evidence="1">
    <location>
        <begin position="860"/>
        <end position="881"/>
    </location>
</feature>
<organism evidence="3 4">
    <name type="scientific">Luteolibacter ambystomatis</name>
    <dbReference type="NCBI Taxonomy" id="2824561"/>
    <lineage>
        <taxon>Bacteria</taxon>
        <taxon>Pseudomonadati</taxon>
        <taxon>Verrucomicrobiota</taxon>
        <taxon>Verrucomicrobiia</taxon>
        <taxon>Verrucomicrobiales</taxon>
        <taxon>Verrucomicrobiaceae</taxon>
        <taxon>Luteolibacter</taxon>
    </lineage>
</organism>
<dbReference type="AlphaFoldDB" id="A0A975G788"/>
<evidence type="ECO:0000256" key="2">
    <source>
        <dbReference type="SAM" id="Phobius"/>
    </source>
</evidence>
<keyword evidence="2" id="KW-1133">Transmembrane helix</keyword>
<sequence>MSERPPSPPPVPIPESLRLQLEEFRRVLWRIKVQEAVIAGVIGLLVSFLVVYGLDRIWQTPALVRLAILLGGTSVFAVFAPFWIHRWVWRHRRENQLAQLIARRFPGLGDRLLGVIELQNQDENVTSLSPRLRAAAMEAVAAEASARTLAEALPPARHRKWALAALVLAAGVATIWVVAPRAGTNALRRWLMPLSDTPRYTFTMLDSPPTEVAVPFGEAFDLTLRLANDTERRPPNASGRYGLQPPVATDLAEDSYHFQFPGQQDPGTIVFHIGDAVHETRIIPVQRPAAEGTVARVIPPAYLGIPEKTIELDTGVLSVVEGSQVDVRIRTSRALSSAHFGPTVANRIPSADAKDASPFVPVEGDLILKGREAHMPLLAVGQVPFDIPFSWKDEYGLGGGGSFKLRVDPLRDAAPTAYLQGIERQKVMLPEETIDLEALAEDDFGLKTAGIEWQGEFSRPTDETPATGGMKLSDGGTELRRFSGPVAFSPGAFGIGPQKLTLRAYSEDYLPGRPRMYSEPVTLYILSRDEHAQMLKNQFDRAITELEDLARRERNQLEENERIERLDGADLQKEENRARLDAQQQAEAENTRRMQELSQRMEQLMKDSTRNGEIDKNTLKKMAESMKSMQELSTQDLPKVDSKLGDANEETNTPEKTKKDVQDAVKEQQKAVEKMQAAIEKANDANRRFEAGTFVSRLKKAASEEESIVNTLVKRYSETLGLKANELDPADQRMANESIRQQSDTASDVRWIQEDLGHYYTRTEKATFKEILDEMRESKIDLGLEDIRNRLQIARNFTATEGAKEWATRLGDWARKLEGEMNQQNGGGQGGGQGNSEDEDFEFMLRVMKMVQQEMDIRAQTRALEQLQRSRQSTPATPSEP</sequence>
<feature type="transmembrane region" description="Helical" evidence="2">
    <location>
        <begin position="66"/>
        <end position="84"/>
    </location>
</feature>
<keyword evidence="2" id="KW-0812">Transmembrane</keyword>
<keyword evidence="4" id="KW-1185">Reference proteome</keyword>
<name>A0A975G788_9BACT</name>
<dbReference type="EMBL" id="CP073100">
    <property type="protein sequence ID" value="QUE49585.1"/>
    <property type="molecule type" value="Genomic_DNA"/>
</dbReference>
<feature type="transmembrane region" description="Helical" evidence="2">
    <location>
        <begin position="36"/>
        <end position="54"/>
    </location>
</feature>
<dbReference type="KEGG" id="lamb:KBB96_11945"/>
<dbReference type="Proteomes" id="UP000676169">
    <property type="component" value="Chromosome"/>
</dbReference>
<feature type="compositionally biased region" description="Basic and acidic residues" evidence="1">
    <location>
        <begin position="566"/>
        <end position="580"/>
    </location>
</feature>
<evidence type="ECO:0000313" key="3">
    <source>
        <dbReference type="EMBL" id="QUE49585.1"/>
    </source>
</evidence>
<keyword evidence="2" id="KW-0472">Membrane</keyword>
<feature type="transmembrane region" description="Helical" evidence="2">
    <location>
        <begin position="161"/>
        <end position="179"/>
    </location>
</feature>
<reference evidence="3" key="1">
    <citation type="submission" date="2021-04" db="EMBL/GenBank/DDBJ databases">
        <title>Luteolibacter sp. 32A isolated from the skin of an Anderson's salamander (Ambystoma andersonii).</title>
        <authorList>
            <person name="Spergser J."/>
            <person name="Busse H.-J."/>
        </authorList>
    </citation>
    <scope>NUCLEOTIDE SEQUENCE</scope>
    <source>
        <strain evidence="3">32A</strain>
    </source>
</reference>
<protein>
    <recommendedName>
        <fullName evidence="5">DUF4175 family protein</fullName>
    </recommendedName>
</protein>
<feature type="region of interest" description="Disordered" evidence="1">
    <location>
        <begin position="626"/>
        <end position="661"/>
    </location>
</feature>
<evidence type="ECO:0008006" key="5">
    <source>
        <dbReference type="Google" id="ProtNLM"/>
    </source>
</evidence>
<feature type="region of interest" description="Disordered" evidence="1">
    <location>
        <begin position="566"/>
        <end position="594"/>
    </location>
</feature>
<feature type="compositionally biased region" description="Polar residues" evidence="1">
    <location>
        <begin position="867"/>
        <end position="881"/>
    </location>
</feature>
<proteinExistence type="predicted"/>
<evidence type="ECO:0000256" key="1">
    <source>
        <dbReference type="SAM" id="MobiDB-lite"/>
    </source>
</evidence>
<feature type="compositionally biased region" description="Polar residues" evidence="1">
    <location>
        <begin position="627"/>
        <end position="636"/>
    </location>
</feature>
<evidence type="ECO:0000313" key="4">
    <source>
        <dbReference type="Proteomes" id="UP000676169"/>
    </source>
</evidence>
<gene>
    <name evidence="3" type="ORF">KBB96_11945</name>
</gene>